<keyword evidence="4" id="KW-1185">Reference proteome</keyword>
<dbReference type="EMBL" id="BJWI01000002">
    <property type="protein sequence ID" value="GEM00870.1"/>
    <property type="molecule type" value="Genomic_DNA"/>
</dbReference>
<reference evidence="2 3" key="1">
    <citation type="submission" date="2016-10" db="EMBL/GenBank/DDBJ databases">
        <authorList>
            <person name="de Groot N.N."/>
        </authorList>
    </citation>
    <scope>NUCLEOTIDE SEQUENCE [LARGE SCALE GENOMIC DNA]</scope>
    <source>
        <strain evidence="2 3">DSM 17073</strain>
    </source>
</reference>
<evidence type="ECO:0000313" key="2">
    <source>
        <dbReference type="EMBL" id="SFO95434.1"/>
    </source>
</evidence>
<reference evidence="1 4" key="2">
    <citation type="submission" date="2019-07" db="EMBL/GenBank/DDBJ databases">
        <title>Whole genome shotgun sequence of Halolactibacillus halophilus NBRC 100868.</title>
        <authorList>
            <person name="Hosoyama A."/>
            <person name="Uohara A."/>
            <person name="Ohji S."/>
            <person name="Ichikawa N."/>
        </authorList>
    </citation>
    <scope>NUCLEOTIDE SEQUENCE [LARGE SCALE GENOMIC DNA]</scope>
    <source>
        <strain evidence="1 4">NBRC 100868</strain>
    </source>
</reference>
<dbReference type="EMBL" id="FOXC01000002">
    <property type="protein sequence ID" value="SFO95434.1"/>
    <property type="molecule type" value="Genomic_DNA"/>
</dbReference>
<accession>A0A1I5LDI6</accession>
<dbReference type="Proteomes" id="UP000242243">
    <property type="component" value="Unassembled WGS sequence"/>
</dbReference>
<dbReference type="AlphaFoldDB" id="A0A1I5LDI6"/>
<protein>
    <submittedName>
        <fullName evidence="2">Uncharacterized protein</fullName>
    </submittedName>
</protein>
<sequence>MSIEQHYLKRDHNQLSELINAVHGNSLQAIQLAMEGKNEEARLCSLKITHCLKEINKLKQKKIETDVIRSLLNQIKERELTDQMLQMRKDWL</sequence>
<proteinExistence type="predicted"/>
<dbReference type="STRING" id="306540.SAMN05421839_10222"/>
<evidence type="ECO:0000313" key="4">
    <source>
        <dbReference type="Proteomes" id="UP000321547"/>
    </source>
</evidence>
<dbReference type="Proteomes" id="UP000321547">
    <property type="component" value="Unassembled WGS sequence"/>
</dbReference>
<name>A0A1I5LDI6_9BACI</name>
<evidence type="ECO:0000313" key="1">
    <source>
        <dbReference type="EMBL" id="GEM00870.1"/>
    </source>
</evidence>
<organism evidence="2 3">
    <name type="scientific">Halolactibacillus halophilus</name>
    <dbReference type="NCBI Taxonomy" id="306540"/>
    <lineage>
        <taxon>Bacteria</taxon>
        <taxon>Bacillati</taxon>
        <taxon>Bacillota</taxon>
        <taxon>Bacilli</taxon>
        <taxon>Bacillales</taxon>
        <taxon>Bacillaceae</taxon>
        <taxon>Halolactibacillus</taxon>
    </lineage>
</organism>
<dbReference type="RefSeq" id="WP_089829553.1">
    <property type="nucleotide sequence ID" value="NZ_BJWI01000002.1"/>
</dbReference>
<evidence type="ECO:0000313" key="3">
    <source>
        <dbReference type="Proteomes" id="UP000242243"/>
    </source>
</evidence>
<gene>
    <name evidence="1" type="ORF">HHA03_04020</name>
    <name evidence="2" type="ORF">SAMN05421839_10222</name>
</gene>